<protein>
    <submittedName>
        <fullName evidence="3">DUF4240 domain-containing protein</fullName>
    </submittedName>
</protein>
<comment type="caution">
    <text evidence="3">The sequence shown here is derived from an EMBL/GenBank/DDBJ whole genome shotgun (WGS) entry which is preliminary data.</text>
</comment>
<dbReference type="Pfam" id="PF05406">
    <property type="entry name" value="WGR"/>
    <property type="match status" value="1"/>
</dbReference>
<feature type="domain" description="WGR" evidence="2">
    <location>
        <begin position="1"/>
        <end position="78"/>
    </location>
</feature>
<name>A0ABW4QWP4_9BACT</name>
<evidence type="ECO:0000259" key="2">
    <source>
        <dbReference type="PROSITE" id="PS51977"/>
    </source>
</evidence>
<feature type="compositionally biased region" description="Polar residues" evidence="1">
    <location>
        <begin position="219"/>
        <end position="231"/>
    </location>
</feature>
<reference evidence="4" key="1">
    <citation type="journal article" date="2019" name="Int. J. Syst. Evol. Microbiol.">
        <title>The Global Catalogue of Microorganisms (GCM) 10K type strain sequencing project: providing services to taxonomists for standard genome sequencing and annotation.</title>
        <authorList>
            <consortium name="The Broad Institute Genomics Platform"/>
            <consortium name="The Broad Institute Genome Sequencing Center for Infectious Disease"/>
            <person name="Wu L."/>
            <person name="Ma J."/>
        </authorList>
    </citation>
    <scope>NUCLEOTIDE SEQUENCE [LARGE SCALE GENOMIC DNA]</scope>
    <source>
        <strain evidence="4">CGMCC 1.15795</strain>
    </source>
</reference>
<dbReference type="Gene3D" id="2.20.140.10">
    <property type="entry name" value="WGR domain"/>
    <property type="match status" value="1"/>
</dbReference>
<keyword evidence="4" id="KW-1185">Reference proteome</keyword>
<dbReference type="Pfam" id="PF14024">
    <property type="entry name" value="DUF4240"/>
    <property type="match status" value="1"/>
</dbReference>
<sequence length="231" mass="26479">MTRYFINQEGEANKFWNVEIDDSTYTVAFGKVGTQGQHSSKSFVDAASCESEVAKLITDKAKKGYREIQEGEVVPQKVLAEYRPMDESLFWEILDSFNWKKSGNDNAVMLPAIKRLAALPVEDIFVFDNILAEKLYQLDGQNYAAACYPGQDTNHISADAFLYDRCSVLLNGREFYEEVLNTRDKWPVGFEFESLIYLPEQAYTRKTKNEDYPHRTPLSMETCSNKAGWNK</sequence>
<evidence type="ECO:0000313" key="3">
    <source>
        <dbReference type="EMBL" id="MFD1874022.1"/>
    </source>
</evidence>
<dbReference type="EMBL" id="JBHUFD010000005">
    <property type="protein sequence ID" value="MFD1874022.1"/>
    <property type="molecule type" value="Genomic_DNA"/>
</dbReference>
<dbReference type="InterPro" id="IPR049809">
    <property type="entry name" value="YehF/YfeS-like_WGR"/>
</dbReference>
<dbReference type="SMART" id="SM00773">
    <property type="entry name" value="WGR"/>
    <property type="match status" value="1"/>
</dbReference>
<dbReference type="InterPro" id="IPR025334">
    <property type="entry name" value="DUF4240"/>
</dbReference>
<dbReference type="InterPro" id="IPR036930">
    <property type="entry name" value="WGR_dom_sf"/>
</dbReference>
<evidence type="ECO:0000256" key="1">
    <source>
        <dbReference type="SAM" id="MobiDB-lite"/>
    </source>
</evidence>
<dbReference type="InterPro" id="IPR008893">
    <property type="entry name" value="WGR_domain"/>
</dbReference>
<dbReference type="PROSITE" id="PS51977">
    <property type="entry name" value="WGR"/>
    <property type="match status" value="1"/>
</dbReference>
<dbReference type="SUPFAM" id="SSF142921">
    <property type="entry name" value="WGR domain-like"/>
    <property type="match status" value="1"/>
</dbReference>
<organism evidence="3 4">
    <name type="scientific">Hymenobacter bucti</name>
    <dbReference type="NCBI Taxonomy" id="1844114"/>
    <lineage>
        <taxon>Bacteria</taxon>
        <taxon>Pseudomonadati</taxon>
        <taxon>Bacteroidota</taxon>
        <taxon>Cytophagia</taxon>
        <taxon>Cytophagales</taxon>
        <taxon>Hymenobacteraceae</taxon>
        <taxon>Hymenobacter</taxon>
    </lineage>
</organism>
<evidence type="ECO:0000313" key="4">
    <source>
        <dbReference type="Proteomes" id="UP001597197"/>
    </source>
</evidence>
<accession>A0ABW4QWP4</accession>
<gene>
    <name evidence="3" type="ORF">ACFSDX_16370</name>
</gene>
<dbReference type="CDD" id="cd07996">
    <property type="entry name" value="WGR_MMR_like"/>
    <property type="match status" value="1"/>
</dbReference>
<proteinExistence type="predicted"/>
<dbReference type="Proteomes" id="UP001597197">
    <property type="component" value="Unassembled WGS sequence"/>
</dbReference>
<feature type="region of interest" description="Disordered" evidence="1">
    <location>
        <begin position="209"/>
        <end position="231"/>
    </location>
</feature>
<dbReference type="RefSeq" id="WP_382315422.1">
    <property type="nucleotide sequence ID" value="NZ_JBHUFD010000005.1"/>
</dbReference>